<feature type="signal peptide" evidence="7">
    <location>
        <begin position="1"/>
        <end position="19"/>
    </location>
</feature>
<evidence type="ECO:0000256" key="2">
    <source>
        <dbReference type="ARBA" id="ARBA00009724"/>
    </source>
</evidence>
<dbReference type="SUPFAM" id="SSF89872">
    <property type="entry name" value="Inhibitor of vertebrate lysozyme, Ivy"/>
    <property type="match status" value="1"/>
</dbReference>
<dbReference type="Proteomes" id="UP000255129">
    <property type="component" value="Unassembled WGS sequence"/>
</dbReference>
<dbReference type="InterPro" id="IPR036501">
    <property type="entry name" value="Inhibitor_vert_lysozyme_sf"/>
</dbReference>
<evidence type="ECO:0000256" key="1">
    <source>
        <dbReference type="ARBA" id="ARBA00004418"/>
    </source>
</evidence>
<organism evidence="8 9">
    <name type="scientific">Providencia rustigianii</name>
    <dbReference type="NCBI Taxonomy" id="158850"/>
    <lineage>
        <taxon>Bacteria</taxon>
        <taxon>Pseudomonadati</taxon>
        <taxon>Pseudomonadota</taxon>
        <taxon>Gammaproteobacteria</taxon>
        <taxon>Enterobacterales</taxon>
        <taxon>Morganellaceae</taxon>
        <taxon>Providencia</taxon>
    </lineage>
</organism>
<dbReference type="NCBIfam" id="NF007443">
    <property type="entry name" value="PRK09993.1"/>
    <property type="match status" value="1"/>
</dbReference>
<dbReference type="InterPro" id="IPR014453">
    <property type="entry name" value="Inhibitor_vertebrate_lysozyme"/>
</dbReference>
<name>A0A379G5D3_9GAMM</name>
<dbReference type="PIRSF" id="PIRSF009103">
    <property type="entry name" value="Ivy"/>
    <property type="match status" value="1"/>
</dbReference>
<dbReference type="OrthoDB" id="9033596at2"/>
<feature type="site" description="Important for lysozyme inhibition" evidence="5">
    <location>
        <position position="79"/>
    </location>
</feature>
<evidence type="ECO:0000313" key="9">
    <source>
        <dbReference type="Proteomes" id="UP000255129"/>
    </source>
</evidence>
<reference evidence="8 9" key="1">
    <citation type="submission" date="2018-06" db="EMBL/GenBank/DDBJ databases">
        <authorList>
            <consortium name="Pathogen Informatics"/>
            <person name="Doyle S."/>
        </authorList>
    </citation>
    <scope>NUCLEOTIDE SEQUENCE [LARGE SCALE GENOMIC DNA]</scope>
    <source>
        <strain evidence="8 9">NCTC12026</strain>
    </source>
</reference>
<protein>
    <submittedName>
        <fullName evidence="8">Inhibitor of vertebrate lysozyme</fullName>
    </submittedName>
</protein>
<sequence length="148" mass="16104">MLRKLTLIATLFIAANANAGNELTISKLASDANTKTAFLQVVKNNDLPSWVLTGGTESPSNTVTLNGNEYQVATACKPHNCSAERIAIMYSKEKNVMAGVFSSNDEKNNTEDLLWFNITDDLSIDGKTVLFAALTGSLDNHPNDFNYK</sequence>
<dbReference type="Pfam" id="PF08816">
    <property type="entry name" value="Ivy"/>
    <property type="match status" value="1"/>
</dbReference>
<accession>A0A379G5D3</accession>
<feature type="disulfide bond" evidence="6">
    <location>
        <begin position="76"/>
        <end position="81"/>
    </location>
</feature>
<dbReference type="RefSeq" id="WP_115164516.1">
    <property type="nucleotide sequence ID" value="NZ_UGUA01000002.1"/>
</dbReference>
<evidence type="ECO:0000256" key="3">
    <source>
        <dbReference type="ARBA" id="ARBA00022729"/>
    </source>
</evidence>
<evidence type="ECO:0000313" key="8">
    <source>
        <dbReference type="EMBL" id="SUC36188.1"/>
    </source>
</evidence>
<evidence type="ECO:0000256" key="4">
    <source>
        <dbReference type="ARBA" id="ARBA00022764"/>
    </source>
</evidence>
<comment type="subcellular location">
    <subcellularLocation>
        <location evidence="1">Periplasm</location>
    </subcellularLocation>
</comment>
<dbReference type="GO" id="GO:0042597">
    <property type="term" value="C:periplasmic space"/>
    <property type="evidence" value="ECO:0007669"/>
    <property type="project" value="UniProtKB-SubCell"/>
</dbReference>
<dbReference type="AlphaFoldDB" id="A0A379G5D3"/>
<keyword evidence="4" id="KW-0574">Periplasm</keyword>
<keyword evidence="6" id="KW-1015">Disulfide bond</keyword>
<evidence type="ECO:0000256" key="5">
    <source>
        <dbReference type="PIRSR" id="PIRSR009103-1"/>
    </source>
</evidence>
<evidence type="ECO:0000256" key="7">
    <source>
        <dbReference type="SAM" id="SignalP"/>
    </source>
</evidence>
<proteinExistence type="inferred from homology"/>
<keyword evidence="3 7" id="KW-0732">Signal</keyword>
<dbReference type="EMBL" id="UGUA01000002">
    <property type="protein sequence ID" value="SUC36188.1"/>
    <property type="molecule type" value="Genomic_DNA"/>
</dbReference>
<feature type="chain" id="PRO_5016598704" evidence="7">
    <location>
        <begin position="20"/>
        <end position="148"/>
    </location>
</feature>
<evidence type="ECO:0000256" key="6">
    <source>
        <dbReference type="PIRSR" id="PIRSR009103-2"/>
    </source>
</evidence>
<dbReference type="Gene3D" id="3.40.1420.10">
    <property type="entry name" value="Inhibitor of vertebrate lysozyme"/>
    <property type="match status" value="1"/>
</dbReference>
<comment type="similarity">
    <text evidence="2">Belongs to the ivy family.</text>
</comment>
<gene>
    <name evidence="8" type="primary">ivy</name>
    <name evidence="8" type="ORF">NCTC12026_02606</name>
</gene>